<evidence type="ECO:0000256" key="6">
    <source>
        <dbReference type="ARBA" id="ARBA00022490"/>
    </source>
</evidence>
<dbReference type="GO" id="GO:0051301">
    <property type="term" value="P:cell division"/>
    <property type="evidence" value="ECO:0007669"/>
    <property type="project" value="UniProtKB-KW"/>
</dbReference>
<keyword evidence="5" id="KW-0158">Chromosome</keyword>
<dbReference type="PANTHER" id="PTHR28216">
    <property type="entry name" value="DASH COMPLEX SUBUNIT DUO1"/>
    <property type="match status" value="1"/>
</dbReference>
<dbReference type="OrthoDB" id="5599235at2759"/>
<dbReference type="InterPro" id="IPR013960">
    <property type="entry name" value="DASH_Duo1"/>
</dbReference>
<keyword evidence="13" id="KW-0206">Cytoskeleton</keyword>
<keyword evidence="8" id="KW-0493">Microtubule</keyword>
<reference evidence="20 21" key="1">
    <citation type="journal article" date="2019" name="New Phytol.">
        <title>Comparative genomics reveals unique wood-decay strategies and fruiting body development in the Schizophyllaceae.</title>
        <authorList>
            <person name="Almasi E."/>
            <person name="Sahu N."/>
            <person name="Krizsan K."/>
            <person name="Balint B."/>
            <person name="Kovacs G.M."/>
            <person name="Kiss B."/>
            <person name="Cseklye J."/>
            <person name="Drula E."/>
            <person name="Henrissat B."/>
            <person name="Nagy I."/>
            <person name="Chovatia M."/>
            <person name="Adam C."/>
            <person name="LaButti K."/>
            <person name="Lipzen A."/>
            <person name="Riley R."/>
            <person name="Grigoriev I.V."/>
            <person name="Nagy L.G."/>
        </authorList>
    </citation>
    <scope>NUCLEOTIDE SEQUENCE [LARGE SCALE GENOMIC DNA]</scope>
    <source>
        <strain evidence="20 21">NL-1724</strain>
    </source>
</reference>
<dbReference type="GO" id="GO:0000278">
    <property type="term" value="P:mitotic cell cycle"/>
    <property type="evidence" value="ECO:0007669"/>
    <property type="project" value="InterPro"/>
</dbReference>
<feature type="compositionally biased region" description="Polar residues" evidence="19">
    <location>
        <begin position="247"/>
        <end position="279"/>
    </location>
</feature>
<name>A0A550CYV6_9AGAR</name>
<keyword evidence="6" id="KW-0963">Cytoplasm</keyword>
<evidence type="ECO:0000256" key="11">
    <source>
        <dbReference type="ARBA" id="ARBA00022838"/>
    </source>
</evidence>
<keyword evidence="16" id="KW-0137">Centromere</keyword>
<protein>
    <recommendedName>
        <fullName evidence="17">DASH complex subunit DUO1</fullName>
    </recommendedName>
    <alternativeName>
        <fullName evidence="18">Outer kinetochore protein DUO1</fullName>
    </alternativeName>
</protein>
<evidence type="ECO:0000256" key="9">
    <source>
        <dbReference type="ARBA" id="ARBA00022776"/>
    </source>
</evidence>
<evidence type="ECO:0000256" key="12">
    <source>
        <dbReference type="ARBA" id="ARBA00023054"/>
    </source>
</evidence>
<evidence type="ECO:0000256" key="14">
    <source>
        <dbReference type="ARBA" id="ARBA00023242"/>
    </source>
</evidence>
<accession>A0A550CYV6</accession>
<evidence type="ECO:0000256" key="1">
    <source>
        <dbReference type="ARBA" id="ARBA00004123"/>
    </source>
</evidence>
<keyword evidence="11" id="KW-0995">Kinetochore</keyword>
<feature type="region of interest" description="Disordered" evidence="19">
    <location>
        <begin position="1"/>
        <end position="90"/>
    </location>
</feature>
<evidence type="ECO:0000256" key="4">
    <source>
        <dbReference type="ARBA" id="ARBA00005366"/>
    </source>
</evidence>
<keyword evidence="12" id="KW-0175">Coiled coil</keyword>
<evidence type="ECO:0000256" key="13">
    <source>
        <dbReference type="ARBA" id="ARBA00023212"/>
    </source>
</evidence>
<evidence type="ECO:0000256" key="7">
    <source>
        <dbReference type="ARBA" id="ARBA00022618"/>
    </source>
</evidence>
<dbReference type="PANTHER" id="PTHR28216:SF1">
    <property type="entry name" value="DASH COMPLEX SUBUNIT DUO1"/>
    <property type="match status" value="1"/>
</dbReference>
<feature type="compositionally biased region" description="Basic and acidic residues" evidence="19">
    <location>
        <begin position="171"/>
        <end position="224"/>
    </location>
</feature>
<keyword evidence="21" id="KW-1185">Reference proteome</keyword>
<dbReference type="Proteomes" id="UP000320762">
    <property type="component" value="Unassembled WGS sequence"/>
</dbReference>
<organism evidence="20 21">
    <name type="scientific">Schizophyllum amplum</name>
    <dbReference type="NCBI Taxonomy" id="97359"/>
    <lineage>
        <taxon>Eukaryota</taxon>
        <taxon>Fungi</taxon>
        <taxon>Dikarya</taxon>
        <taxon>Basidiomycota</taxon>
        <taxon>Agaricomycotina</taxon>
        <taxon>Agaricomycetes</taxon>
        <taxon>Agaricomycetidae</taxon>
        <taxon>Agaricales</taxon>
        <taxon>Schizophyllaceae</taxon>
        <taxon>Schizophyllum</taxon>
    </lineage>
</organism>
<comment type="caution">
    <text evidence="20">The sequence shown here is derived from an EMBL/GenBank/DDBJ whole genome shotgun (WGS) entry which is preliminary data.</text>
</comment>
<dbReference type="GO" id="GO:0072686">
    <property type="term" value="C:mitotic spindle"/>
    <property type="evidence" value="ECO:0007669"/>
    <property type="project" value="InterPro"/>
</dbReference>
<keyword evidence="10" id="KW-0159">Chromosome partition</keyword>
<dbReference type="EMBL" id="VDMD01000001">
    <property type="protein sequence ID" value="TRM69967.1"/>
    <property type="molecule type" value="Genomic_DNA"/>
</dbReference>
<comment type="subcellular location">
    <subcellularLocation>
        <location evidence="3">Chromosome</location>
        <location evidence="3">Centromere</location>
        <location evidence="3">Kinetochore</location>
    </subcellularLocation>
    <subcellularLocation>
        <location evidence="2">Cytoplasm</location>
        <location evidence="2">Cytoskeleton</location>
        <location evidence="2">Spindle</location>
    </subcellularLocation>
    <subcellularLocation>
        <location evidence="1">Nucleus</location>
    </subcellularLocation>
</comment>
<evidence type="ECO:0000256" key="2">
    <source>
        <dbReference type="ARBA" id="ARBA00004186"/>
    </source>
</evidence>
<evidence type="ECO:0000313" key="20">
    <source>
        <dbReference type="EMBL" id="TRM69967.1"/>
    </source>
</evidence>
<proteinExistence type="inferred from homology"/>
<evidence type="ECO:0000256" key="3">
    <source>
        <dbReference type="ARBA" id="ARBA00004629"/>
    </source>
</evidence>
<gene>
    <name evidence="20" type="ORF">BD626DRAFT_475884</name>
</gene>
<dbReference type="Pfam" id="PF08651">
    <property type="entry name" value="DASH_Duo1"/>
    <property type="match status" value="1"/>
</dbReference>
<evidence type="ECO:0000256" key="16">
    <source>
        <dbReference type="ARBA" id="ARBA00023328"/>
    </source>
</evidence>
<dbReference type="GO" id="GO:0007059">
    <property type="term" value="P:chromosome segregation"/>
    <property type="evidence" value="ECO:0007669"/>
    <property type="project" value="UniProtKB-KW"/>
</dbReference>
<evidence type="ECO:0000256" key="18">
    <source>
        <dbReference type="ARBA" id="ARBA00044358"/>
    </source>
</evidence>
<keyword evidence="14" id="KW-0539">Nucleus</keyword>
<evidence type="ECO:0000256" key="19">
    <source>
        <dbReference type="SAM" id="MobiDB-lite"/>
    </source>
</evidence>
<dbReference type="GO" id="GO:0005874">
    <property type="term" value="C:microtubule"/>
    <property type="evidence" value="ECO:0007669"/>
    <property type="project" value="UniProtKB-KW"/>
</dbReference>
<comment type="similarity">
    <text evidence="4">Belongs to the DASH complex DUO1 family.</text>
</comment>
<dbReference type="STRING" id="97359.A0A550CYV6"/>
<dbReference type="GO" id="GO:0042729">
    <property type="term" value="C:DASH complex"/>
    <property type="evidence" value="ECO:0007669"/>
    <property type="project" value="InterPro"/>
</dbReference>
<evidence type="ECO:0000256" key="5">
    <source>
        <dbReference type="ARBA" id="ARBA00022454"/>
    </source>
</evidence>
<evidence type="ECO:0000256" key="8">
    <source>
        <dbReference type="ARBA" id="ARBA00022701"/>
    </source>
</evidence>
<sequence>MHSPDDSLMDLPSGSHLLSESPLVASSSRTGPYGDDLSLSELDQTVTFERAPGEDREPSTPPRGEGEEQLEEGDLDDPEAAEKRRRIAGKRREDKLQNDLFILRKLNTTFAALSDSMKEAHAAKERVGLQLEQTDALLNRYTSILALTEDYSRLILDEDWQGGEKDEEEWERTRREEEERIRREAEARAEAERREQERREREEAERQKQEERERLVRERKERQAARGTVTGVRGTRASMRGLARGSTRGTASTAGARPSSATGARSGTQVSRRGSTTSRGAPRPS</sequence>
<keyword evidence="9" id="KW-0498">Mitosis</keyword>
<dbReference type="AlphaFoldDB" id="A0A550CYV6"/>
<evidence type="ECO:0000256" key="10">
    <source>
        <dbReference type="ARBA" id="ARBA00022829"/>
    </source>
</evidence>
<feature type="region of interest" description="Disordered" evidence="19">
    <location>
        <begin position="162"/>
        <end position="285"/>
    </location>
</feature>
<keyword evidence="7" id="KW-0132">Cell division</keyword>
<feature type="compositionally biased region" description="Acidic residues" evidence="19">
    <location>
        <begin position="67"/>
        <end position="79"/>
    </location>
</feature>
<evidence type="ECO:0000256" key="17">
    <source>
        <dbReference type="ARBA" id="ARBA00044152"/>
    </source>
</evidence>
<evidence type="ECO:0000256" key="15">
    <source>
        <dbReference type="ARBA" id="ARBA00023306"/>
    </source>
</evidence>
<keyword evidence="15" id="KW-0131">Cell cycle</keyword>
<evidence type="ECO:0000313" key="21">
    <source>
        <dbReference type="Proteomes" id="UP000320762"/>
    </source>
</evidence>